<evidence type="ECO:0000313" key="1">
    <source>
        <dbReference type="EMBL" id="ASV74799.1"/>
    </source>
</evidence>
<protein>
    <recommendedName>
        <fullName evidence="3">Lipoprotein</fullName>
    </recommendedName>
</protein>
<accession>A0A286RFR0</accession>
<dbReference type="KEGG" id="ttf:THTE_2197"/>
<gene>
    <name evidence="1" type="ORF">THTE_2197</name>
</gene>
<dbReference type="AlphaFoldDB" id="A0A286RFR0"/>
<proteinExistence type="predicted"/>
<organism evidence="1 2">
    <name type="scientific">Thermogutta terrifontis</name>
    <dbReference type="NCBI Taxonomy" id="1331910"/>
    <lineage>
        <taxon>Bacteria</taxon>
        <taxon>Pseudomonadati</taxon>
        <taxon>Planctomycetota</taxon>
        <taxon>Planctomycetia</taxon>
        <taxon>Pirellulales</taxon>
        <taxon>Thermoguttaceae</taxon>
        <taxon>Thermogutta</taxon>
    </lineage>
</organism>
<keyword evidence="2" id="KW-1185">Reference proteome</keyword>
<name>A0A286RFR0_9BACT</name>
<dbReference type="RefSeq" id="WP_237260239.1">
    <property type="nucleotide sequence ID" value="NZ_CP018477.1"/>
</dbReference>
<dbReference type="Proteomes" id="UP000215086">
    <property type="component" value="Chromosome"/>
</dbReference>
<evidence type="ECO:0000313" key="2">
    <source>
        <dbReference type="Proteomes" id="UP000215086"/>
    </source>
</evidence>
<dbReference type="EMBL" id="CP018477">
    <property type="protein sequence ID" value="ASV74799.1"/>
    <property type="molecule type" value="Genomic_DNA"/>
</dbReference>
<dbReference type="PROSITE" id="PS51257">
    <property type="entry name" value="PROKAR_LIPOPROTEIN"/>
    <property type="match status" value="1"/>
</dbReference>
<reference evidence="1 2" key="1">
    <citation type="journal article" name="Front. Microbiol.">
        <title>Sugar Metabolism of the First Thermophilic Planctomycete Thermogutta terrifontis: Comparative Genomic and Transcriptomic Approaches.</title>
        <authorList>
            <person name="Elcheninov A.G."/>
            <person name="Menzel P."/>
            <person name="Gudbergsdottir S.R."/>
            <person name="Slesarev A.I."/>
            <person name="Kadnikov V.V."/>
            <person name="Krogh A."/>
            <person name="Bonch-Osmolovskaya E.A."/>
            <person name="Peng X."/>
            <person name="Kublanov I.V."/>
        </authorList>
    </citation>
    <scope>NUCLEOTIDE SEQUENCE [LARGE SCALE GENOMIC DNA]</scope>
    <source>
        <strain evidence="1 2">R1</strain>
    </source>
</reference>
<evidence type="ECO:0008006" key="3">
    <source>
        <dbReference type="Google" id="ProtNLM"/>
    </source>
</evidence>
<sequence>MARGLQTLQLWGLLGGGLLFLTGCGTAMSPLDWGVLNYPIPVSPYFQKKFEDKAWEEERYKKMPILPPLVEGAPHAALDEPSDDEVIRALEKARGVEGGLPLLHEVQRGNVRIVKELITDSIDPPRVYPLIGPAQLHHVHWKCTIYFTETVKVGWPIPYTTQNQEAVEVVYIDHDHLHMVGNVEGGAGSNY</sequence>